<dbReference type="InterPro" id="IPR000425">
    <property type="entry name" value="MIP"/>
</dbReference>
<feature type="transmembrane region" description="Helical" evidence="17">
    <location>
        <begin position="439"/>
        <end position="462"/>
    </location>
</feature>
<evidence type="ECO:0000256" key="7">
    <source>
        <dbReference type="ARBA" id="ARBA00023136"/>
    </source>
</evidence>
<dbReference type="PANTHER" id="PTHR43829">
    <property type="entry name" value="AQUAPORIN OR AQUAGLYCEROPORIN RELATED"/>
    <property type="match status" value="1"/>
</dbReference>
<keyword evidence="7 17" id="KW-0472">Membrane</keyword>
<evidence type="ECO:0000313" key="18">
    <source>
        <dbReference type="Proteomes" id="UP000000715"/>
    </source>
</evidence>
<name>A0A8U0TAA6_MUSPF</name>
<dbReference type="CTD" id="89872"/>
<evidence type="ECO:0000256" key="14">
    <source>
        <dbReference type="ARBA" id="ARBA00049716"/>
    </source>
</evidence>
<dbReference type="AlphaFoldDB" id="A0A8U0TAA6"/>
<sequence length="498" mass="53459">MLYGRPLAFVLSHGLVIRSAEPRTASLSLSCAGGPTWMPVLQPVTAPNGRLLAILTTALLQATDCPSSAYDRVLVNQPISDHPNSILEFMEPLSCVPWEKTKMRRDMSKVYWGGNGLRGHTCEKVRKEDQAKREIDTRKLQEPQLICGDLEAGVALVLVLLQGKEARSLHPCTDQSLTWAVSWRACADGGRQVDTAVFTMAYGWPLARVKGWLRLRSQLGRQCLAEFLGVFVLMLLTQGAVAQAVTSGESKGNFFTMFLAGSLAVTVAIYVSGNVSGAHLNPAFSLAMCLLGRLPWAKLPIYCLVQLLSAFCASGATYAVYYDALQNYTGGNLTVTGPKETASIFATYPAPYLSLNNGFLDQVLGTGVLIVGILAITDTRNKGVPAGLEPVAVGLLILAIGLSLGVNCGFPLNPARDLGPRLFTYVAGWGPEVFSAGNGWWWVPVVAPLVGATLGTATYQLLVALHHPEESEPAQDLELARRKASGLETSAPARRPPL</sequence>
<feature type="transmembrane region" description="Helical" evidence="17">
    <location>
        <begin position="224"/>
        <end position="242"/>
    </location>
</feature>
<dbReference type="GO" id="GO:0015204">
    <property type="term" value="F:urea transmembrane transporter activity"/>
    <property type="evidence" value="ECO:0007669"/>
    <property type="project" value="TreeGrafter"/>
</dbReference>
<evidence type="ECO:0000256" key="17">
    <source>
        <dbReference type="SAM" id="Phobius"/>
    </source>
</evidence>
<evidence type="ECO:0000256" key="1">
    <source>
        <dbReference type="ARBA" id="ARBA00004651"/>
    </source>
</evidence>
<comment type="subcellular location">
    <subcellularLocation>
        <location evidence="1">Cell membrane</location>
        <topology evidence="1">Multi-pass membrane protein</topology>
    </subcellularLocation>
</comment>
<keyword evidence="18" id="KW-1185">Reference proteome</keyword>
<feature type="transmembrane region" description="Helical" evidence="17">
    <location>
        <begin position="359"/>
        <end position="379"/>
    </location>
</feature>
<keyword evidence="5 15" id="KW-0812">Transmembrane</keyword>
<organism evidence="18 19">
    <name type="scientific">Mustela putorius furo</name>
    <name type="common">European domestic ferret</name>
    <name type="synonym">Mustela furo</name>
    <dbReference type="NCBI Taxonomy" id="9669"/>
    <lineage>
        <taxon>Eukaryota</taxon>
        <taxon>Metazoa</taxon>
        <taxon>Chordata</taxon>
        <taxon>Craniata</taxon>
        <taxon>Vertebrata</taxon>
        <taxon>Euteleostomi</taxon>
        <taxon>Mammalia</taxon>
        <taxon>Eutheria</taxon>
        <taxon>Laurasiatheria</taxon>
        <taxon>Carnivora</taxon>
        <taxon>Caniformia</taxon>
        <taxon>Musteloidea</taxon>
        <taxon>Mustelidae</taxon>
        <taxon>Mustelinae</taxon>
        <taxon>Mustela</taxon>
    </lineage>
</organism>
<feature type="region of interest" description="Disordered" evidence="16">
    <location>
        <begin position="471"/>
        <end position="498"/>
    </location>
</feature>
<evidence type="ECO:0000256" key="9">
    <source>
        <dbReference type="ARBA" id="ARBA00033993"/>
    </source>
</evidence>
<comment type="catalytic activity">
    <reaction evidence="10">
        <text>H2O(in) = H2O(out)</text>
        <dbReference type="Rhea" id="RHEA:29667"/>
        <dbReference type="ChEBI" id="CHEBI:15377"/>
    </reaction>
</comment>
<evidence type="ECO:0000256" key="5">
    <source>
        <dbReference type="ARBA" id="ARBA00022692"/>
    </source>
</evidence>
<dbReference type="PANTHER" id="PTHR43829:SF13">
    <property type="entry name" value="AQUAPORIN-10"/>
    <property type="match status" value="1"/>
</dbReference>
<evidence type="ECO:0000256" key="2">
    <source>
        <dbReference type="ARBA" id="ARBA00006175"/>
    </source>
</evidence>
<evidence type="ECO:0000256" key="15">
    <source>
        <dbReference type="RuleBase" id="RU000477"/>
    </source>
</evidence>
<dbReference type="FunFam" id="1.20.1080.10:FF:000005">
    <property type="entry name" value="Aquaporin 3"/>
    <property type="match status" value="1"/>
</dbReference>
<dbReference type="InterPro" id="IPR026252">
    <property type="entry name" value="Aquaporin_10"/>
</dbReference>
<dbReference type="KEGG" id="mpuf:101679376"/>
<feature type="transmembrane region" description="Helical" evidence="17">
    <location>
        <begin position="254"/>
        <end position="272"/>
    </location>
</feature>
<feature type="transmembrane region" description="Helical" evidence="17">
    <location>
        <begin position="301"/>
        <end position="321"/>
    </location>
</feature>
<dbReference type="SUPFAM" id="SSF81338">
    <property type="entry name" value="Aquaporin-like"/>
    <property type="match status" value="1"/>
</dbReference>
<evidence type="ECO:0000256" key="12">
    <source>
        <dbReference type="ARBA" id="ARBA00049405"/>
    </source>
</evidence>
<dbReference type="NCBIfam" id="TIGR00861">
    <property type="entry name" value="MIP"/>
    <property type="match status" value="1"/>
</dbReference>
<dbReference type="OrthoDB" id="3222at2759"/>
<dbReference type="Pfam" id="PF00230">
    <property type="entry name" value="MIP"/>
    <property type="match status" value="1"/>
</dbReference>
<comment type="catalytic activity">
    <reaction evidence="9">
        <text>urea(in) = urea(out)</text>
        <dbReference type="Rhea" id="RHEA:32799"/>
        <dbReference type="ChEBI" id="CHEBI:16199"/>
    </reaction>
</comment>
<accession>A0A8U0TAA6</accession>
<comment type="similarity">
    <text evidence="2 15">Belongs to the MIP/aquaporin (TC 1.A.8) family.</text>
</comment>
<evidence type="ECO:0000313" key="19">
    <source>
        <dbReference type="RefSeq" id="XP_012905386.1"/>
    </source>
</evidence>
<dbReference type="PROSITE" id="PS00221">
    <property type="entry name" value="MIP"/>
    <property type="match status" value="1"/>
</dbReference>
<dbReference type="PRINTS" id="PR02022">
    <property type="entry name" value="AQUAPORIN10M"/>
</dbReference>
<evidence type="ECO:0000256" key="13">
    <source>
        <dbReference type="ARBA" id="ARBA00049592"/>
    </source>
</evidence>
<keyword evidence="4 15" id="KW-0813">Transport</keyword>
<evidence type="ECO:0000256" key="11">
    <source>
        <dbReference type="ARBA" id="ARBA00047305"/>
    </source>
</evidence>
<comment type="catalytic activity">
    <reaction evidence="12">
        <text>glycerol(in) = glycerol(out)</text>
        <dbReference type="Rhea" id="RHEA:29675"/>
        <dbReference type="ChEBI" id="CHEBI:17754"/>
    </reaction>
</comment>
<comment type="subunit">
    <text evidence="14">Homotetramer; each monomer provides an independent glycerol/water pore. Could also exist in other oligomeric states.</text>
</comment>
<dbReference type="CDD" id="cd00333">
    <property type="entry name" value="MIP"/>
    <property type="match status" value="1"/>
</dbReference>
<dbReference type="GeneID" id="101679376"/>
<evidence type="ECO:0000256" key="4">
    <source>
        <dbReference type="ARBA" id="ARBA00022448"/>
    </source>
</evidence>
<dbReference type="GO" id="GO:0016323">
    <property type="term" value="C:basolateral plasma membrane"/>
    <property type="evidence" value="ECO:0007669"/>
    <property type="project" value="TreeGrafter"/>
</dbReference>
<dbReference type="RefSeq" id="XP_012905386.1">
    <property type="nucleotide sequence ID" value="XM_013049932.2"/>
</dbReference>
<dbReference type="InterPro" id="IPR022357">
    <property type="entry name" value="MIP_CS"/>
</dbReference>
<evidence type="ECO:0000256" key="3">
    <source>
        <dbReference type="ARBA" id="ARBA00020971"/>
    </source>
</evidence>
<dbReference type="Gene3D" id="1.20.1080.10">
    <property type="entry name" value="Glycerol uptake facilitator protein"/>
    <property type="match status" value="1"/>
</dbReference>
<protein>
    <recommendedName>
        <fullName evidence="3">Aquaporin-3</fullName>
    </recommendedName>
    <alternativeName>
        <fullName evidence="8">Aquaglyceroporin-3</fullName>
    </alternativeName>
</protein>
<dbReference type="InterPro" id="IPR023271">
    <property type="entry name" value="Aquaporin-like"/>
</dbReference>
<evidence type="ECO:0000256" key="10">
    <source>
        <dbReference type="ARBA" id="ARBA00034651"/>
    </source>
</evidence>
<comment type="function">
    <text evidence="13">Aquaglyceroporins form homotetrameric transmembrane channels, with each monomer independently mediating glycerol and water transport across the plasma membrane along their osmotic gradient. Could also be permeable to urea. Also participates in cell permeability to H2O2 and H2O2-mediated signaling. In skin, transports glycerol to the epidermis and stratum corneum, where it maintains hydration, elasticity, and supports lipid biosynthesis for barrier repair. In kidney, contributes to the reabsorption of water, helping the body maintain proper fluid balance.</text>
</comment>
<dbReference type="Proteomes" id="UP000000715">
    <property type="component" value="Unplaced"/>
</dbReference>
<dbReference type="PRINTS" id="PR00783">
    <property type="entry name" value="MINTRINSICP"/>
</dbReference>
<gene>
    <name evidence="19" type="primary">AQP10</name>
</gene>
<dbReference type="GO" id="GO:0015250">
    <property type="term" value="F:water channel activity"/>
    <property type="evidence" value="ECO:0007669"/>
    <property type="project" value="TreeGrafter"/>
</dbReference>
<evidence type="ECO:0000256" key="8">
    <source>
        <dbReference type="ARBA" id="ARBA00033020"/>
    </source>
</evidence>
<reference evidence="19" key="1">
    <citation type="submission" date="2025-08" db="UniProtKB">
        <authorList>
            <consortium name="RefSeq"/>
        </authorList>
    </citation>
    <scope>IDENTIFICATION</scope>
    <source>
        <tissue evidence="19">Brain</tissue>
    </source>
</reference>
<keyword evidence="6 17" id="KW-1133">Transmembrane helix</keyword>
<dbReference type="GO" id="GO:0015254">
    <property type="term" value="F:glycerol channel activity"/>
    <property type="evidence" value="ECO:0007669"/>
    <property type="project" value="TreeGrafter"/>
</dbReference>
<feature type="transmembrane region" description="Helical" evidence="17">
    <location>
        <begin position="391"/>
        <end position="412"/>
    </location>
</feature>
<evidence type="ECO:0000256" key="6">
    <source>
        <dbReference type="ARBA" id="ARBA00022989"/>
    </source>
</evidence>
<comment type="catalytic activity">
    <reaction evidence="11">
        <text>H2O2(out) = H2O2(in)</text>
        <dbReference type="Rhea" id="RHEA:74375"/>
        <dbReference type="ChEBI" id="CHEBI:16240"/>
    </reaction>
</comment>
<dbReference type="InterPro" id="IPR050363">
    <property type="entry name" value="MIP/Aquaporin"/>
</dbReference>
<proteinExistence type="inferred from homology"/>
<evidence type="ECO:0000256" key="16">
    <source>
        <dbReference type="SAM" id="MobiDB-lite"/>
    </source>
</evidence>